<accession>A0A173V8A7</accession>
<feature type="transmembrane region" description="Helical" evidence="1">
    <location>
        <begin position="30"/>
        <end position="46"/>
    </location>
</feature>
<name>A0A173V8A7_PARDI</name>
<proteinExistence type="predicted"/>
<sequence length="51" mass="5666">MNHFYRISALILGFLLVLIAVKCEFDPAGAFFIGLSGVAMMFYGLTKHIDI</sequence>
<organism evidence="2 3">
    <name type="scientific">Parabacteroides distasonis</name>
    <dbReference type="NCBI Taxonomy" id="823"/>
    <lineage>
        <taxon>Bacteria</taxon>
        <taxon>Pseudomonadati</taxon>
        <taxon>Bacteroidota</taxon>
        <taxon>Bacteroidia</taxon>
        <taxon>Bacteroidales</taxon>
        <taxon>Tannerellaceae</taxon>
        <taxon>Parabacteroides</taxon>
    </lineage>
</organism>
<evidence type="ECO:0000313" key="2">
    <source>
        <dbReference type="EMBL" id="CUN22128.1"/>
    </source>
</evidence>
<dbReference type="Proteomes" id="UP000095591">
    <property type="component" value="Unassembled WGS sequence"/>
</dbReference>
<dbReference type="AlphaFoldDB" id="A0A173V8A7"/>
<keyword evidence="1" id="KW-1133">Transmembrane helix</keyword>
<dbReference type="EMBL" id="CYXP01000006">
    <property type="protein sequence ID" value="CUN22128.1"/>
    <property type="molecule type" value="Genomic_DNA"/>
</dbReference>
<protein>
    <submittedName>
        <fullName evidence="2">Uncharacterized protein</fullName>
    </submittedName>
</protein>
<keyword evidence="1" id="KW-0472">Membrane</keyword>
<keyword evidence="1" id="KW-0812">Transmembrane</keyword>
<evidence type="ECO:0000256" key="1">
    <source>
        <dbReference type="SAM" id="Phobius"/>
    </source>
</evidence>
<reference evidence="2 3" key="1">
    <citation type="submission" date="2015-09" db="EMBL/GenBank/DDBJ databases">
        <authorList>
            <consortium name="Pathogen Informatics"/>
        </authorList>
    </citation>
    <scope>NUCLEOTIDE SEQUENCE [LARGE SCALE GENOMIC DNA]</scope>
    <source>
        <strain evidence="2 3">2789STDY5608872</strain>
    </source>
</reference>
<gene>
    <name evidence="2" type="ORF">ERS852429_02611</name>
</gene>
<evidence type="ECO:0000313" key="3">
    <source>
        <dbReference type="Proteomes" id="UP000095591"/>
    </source>
</evidence>